<name>A0AAW5JGN1_9FIRM</name>
<proteinExistence type="predicted"/>
<dbReference type="InterPro" id="IPR011234">
    <property type="entry name" value="Fumarylacetoacetase-like_C"/>
</dbReference>
<dbReference type="GO" id="GO:0008684">
    <property type="term" value="F:2-oxopent-4-enoate hydratase activity"/>
    <property type="evidence" value="ECO:0007669"/>
    <property type="project" value="TreeGrafter"/>
</dbReference>
<dbReference type="InterPro" id="IPR036663">
    <property type="entry name" value="Fumarylacetoacetase_C_sf"/>
</dbReference>
<evidence type="ECO:0000313" key="4">
    <source>
        <dbReference type="Proteomes" id="UP001204562"/>
    </source>
</evidence>
<keyword evidence="1" id="KW-0456">Lyase</keyword>
<dbReference type="InterPro" id="IPR050772">
    <property type="entry name" value="Hydratase-Decarb/MhpD_sf"/>
</dbReference>
<dbReference type="GO" id="GO:0016787">
    <property type="term" value="F:hydrolase activity"/>
    <property type="evidence" value="ECO:0007669"/>
    <property type="project" value="UniProtKB-KW"/>
</dbReference>
<feature type="domain" description="Fumarylacetoacetase-like C-terminal" evidence="2">
    <location>
        <begin position="101"/>
        <end position="259"/>
    </location>
</feature>
<dbReference type="Pfam" id="PF01557">
    <property type="entry name" value="FAA_hydrolase"/>
    <property type="match status" value="1"/>
</dbReference>
<protein>
    <submittedName>
        <fullName evidence="3">Fumarylacetoacetate hydrolase family protein</fullName>
    </submittedName>
</protein>
<gene>
    <name evidence="3" type="ORF">NE579_01600</name>
</gene>
<dbReference type="PANTHER" id="PTHR30143:SF0">
    <property type="entry name" value="2-KETO-4-PENTENOATE HYDRATASE"/>
    <property type="match status" value="1"/>
</dbReference>
<evidence type="ECO:0000256" key="1">
    <source>
        <dbReference type="ARBA" id="ARBA00023239"/>
    </source>
</evidence>
<dbReference type="Gene3D" id="3.90.850.10">
    <property type="entry name" value="Fumarylacetoacetase-like, C-terminal domain"/>
    <property type="match status" value="1"/>
</dbReference>
<dbReference type="GO" id="GO:0005737">
    <property type="term" value="C:cytoplasm"/>
    <property type="evidence" value="ECO:0007669"/>
    <property type="project" value="TreeGrafter"/>
</dbReference>
<evidence type="ECO:0000259" key="2">
    <source>
        <dbReference type="Pfam" id="PF01557"/>
    </source>
</evidence>
<reference evidence="3" key="1">
    <citation type="submission" date="2022-06" db="EMBL/GenBank/DDBJ databases">
        <title>Isolation of gut microbiota from human fecal samples.</title>
        <authorList>
            <person name="Pamer E.G."/>
            <person name="Barat B."/>
            <person name="Waligurski E."/>
            <person name="Medina S."/>
            <person name="Paddock L."/>
            <person name="Mostad J."/>
        </authorList>
    </citation>
    <scope>NUCLEOTIDE SEQUENCE</scope>
    <source>
        <strain evidence="3">DFI.9.91</strain>
    </source>
</reference>
<evidence type="ECO:0000313" key="3">
    <source>
        <dbReference type="EMBL" id="MCQ4769161.1"/>
    </source>
</evidence>
<dbReference type="EMBL" id="JANFYS010000002">
    <property type="protein sequence ID" value="MCQ4769161.1"/>
    <property type="molecule type" value="Genomic_DNA"/>
</dbReference>
<comment type="caution">
    <text evidence="3">The sequence shown here is derived from an EMBL/GenBank/DDBJ whole genome shotgun (WGS) entry which is preliminary data.</text>
</comment>
<sequence length="262" mass="29201">MNQKEIETFGHRLAECSRTKQQIDQPSVTYPDITYDEAYAIQEVMVQDLVRSGWTISGKKVGLTSEAMRKAANIYEPDYGYAFHQRCFDNGVTLAMDDFLAPRIECELAFRLKNNLDGEHISREQVLDATEYVVACMEVVDFRIFRDKVQRLVQDSIADNAAFGAYILGDVPLKPGQVDLTLVPYIFEINHRQQEVSCGAAVYNDPAKSVAWLAERFTQLGNPLKAGEIILSGSAVSSVAVQAGDYLRCTFGPFGEVSCSFV</sequence>
<accession>A0AAW5JGN1</accession>
<keyword evidence="3" id="KW-0378">Hydrolase</keyword>
<dbReference type="PANTHER" id="PTHR30143">
    <property type="entry name" value="ACID HYDRATASE"/>
    <property type="match status" value="1"/>
</dbReference>
<dbReference type="AlphaFoldDB" id="A0AAW5JGN1"/>
<dbReference type="RefSeq" id="WP_256303010.1">
    <property type="nucleotide sequence ID" value="NZ_JANFYS010000002.1"/>
</dbReference>
<organism evidence="3 4">
    <name type="scientific">Intestinimonas massiliensis</name>
    <name type="common">ex Afouda et al. 2020</name>
    <dbReference type="NCBI Taxonomy" id="1673721"/>
    <lineage>
        <taxon>Bacteria</taxon>
        <taxon>Bacillati</taxon>
        <taxon>Bacillota</taxon>
        <taxon>Clostridia</taxon>
        <taxon>Eubacteriales</taxon>
        <taxon>Intestinimonas</taxon>
    </lineage>
</organism>
<dbReference type="SUPFAM" id="SSF56529">
    <property type="entry name" value="FAH"/>
    <property type="match status" value="1"/>
</dbReference>
<dbReference type="Proteomes" id="UP001204562">
    <property type="component" value="Unassembled WGS sequence"/>
</dbReference>